<keyword evidence="5" id="KW-0862">Zinc</keyword>
<evidence type="ECO:0000256" key="8">
    <source>
        <dbReference type="SAM" id="MobiDB-lite"/>
    </source>
</evidence>
<evidence type="ECO:0000256" key="2">
    <source>
        <dbReference type="ARBA" id="ARBA00022723"/>
    </source>
</evidence>
<dbReference type="EMBL" id="KB311578">
    <property type="protein sequence ID" value="ELT89027.1"/>
    <property type="molecule type" value="Genomic_DNA"/>
</dbReference>
<feature type="non-terminal residue" evidence="10">
    <location>
        <position position="132"/>
    </location>
</feature>
<dbReference type="OMA" id="QGMLIYH"/>
<feature type="region of interest" description="Disordered" evidence="8">
    <location>
        <begin position="43"/>
        <end position="69"/>
    </location>
</feature>
<dbReference type="InterPro" id="IPR013087">
    <property type="entry name" value="Znf_C2H2_type"/>
</dbReference>
<dbReference type="PROSITE" id="PS00028">
    <property type="entry name" value="ZINC_FINGER_C2H2_1"/>
    <property type="match status" value="2"/>
</dbReference>
<feature type="domain" description="C2H2-type" evidence="9">
    <location>
        <begin position="27"/>
        <end position="54"/>
    </location>
</feature>
<evidence type="ECO:0000256" key="1">
    <source>
        <dbReference type="ARBA" id="ARBA00004123"/>
    </source>
</evidence>
<accession>R7TC07</accession>
<dbReference type="GO" id="GO:0005634">
    <property type="term" value="C:nucleus"/>
    <property type="evidence" value="ECO:0007669"/>
    <property type="project" value="UniProtKB-SubCell"/>
</dbReference>
<reference evidence="11" key="3">
    <citation type="submission" date="2015-06" db="UniProtKB">
        <authorList>
            <consortium name="EnsemblMetazoa"/>
        </authorList>
    </citation>
    <scope>IDENTIFICATION</scope>
</reference>
<evidence type="ECO:0000256" key="4">
    <source>
        <dbReference type="ARBA" id="ARBA00022771"/>
    </source>
</evidence>
<name>R7TC07_CAPTE</name>
<dbReference type="STRING" id="283909.R7TC07"/>
<dbReference type="FunFam" id="3.30.160.60:FF:000446">
    <property type="entry name" value="Zinc finger protein"/>
    <property type="match status" value="1"/>
</dbReference>
<dbReference type="GO" id="GO:0000981">
    <property type="term" value="F:DNA-binding transcription factor activity, RNA polymerase II-specific"/>
    <property type="evidence" value="ECO:0007669"/>
    <property type="project" value="TreeGrafter"/>
</dbReference>
<evidence type="ECO:0000256" key="7">
    <source>
        <dbReference type="PROSITE-ProRule" id="PRU00042"/>
    </source>
</evidence>
<keyword evidence="12" id="KW-1185">Reference proteome</keyword>
<feature type="domain" description="C2H2-type" evidence="9">
    <location>
        <begin position="83"/>
        <end position="110"/>
    </location>
</feature>
<keyword evidence="3" id="KW-0677">Repeat</keyword>
<dbReference type="SMART" id="SM00355">
    <property type="entry name" value="ZnF_C2H2"/>
    <property type="match status" value="4"/>
</dbReference>
<evidence type="ECO:0000313" key="12">
    <source>
        <dbReference type="Proteomes" id="UP000014760"/>
    </source>
</evidence>
<reference evidence="10 12" key="2">
    <citation type="journal article" date="2013" name="Nature">
        <title>Insights into bilaterian evolution from three spiralian genomes.</title>
        <authorList>
            <person name="Simakov O."/>
            <person name="Marletaz F."/>
            <person name="Cho S.J."/>
            <person name="Edsinger-Gonzales E."/>
            <person name="Havlak P."/>
            <person name="Hellsten U."/>
            <person name="Kuo D.H."/>
            <person name="Larsson T."/>
            <person name="Lv J."/>
            <person name="Arendt D."/>
            <person name="Savage R."/>
            <person name="Osoegawa K."/>
            <person name="de Jong P."/>
            <person name="Grimwood J."/>
            <person name="Chapman J.A."/>
            <person name="Shapiro H."/>
            <person name="Aerts A."/>
            <person name="Otillar R.P."/>
            <person name="Terry A.Y."/>
            <person name="Boore J.L."/>
            <person name="Grigoriev I.V."/>
            <person name="Lindberg D.R."/>
            <person name="Seaver E.C."/>
            <person name="Weisblat D.A."/>
            <person name="Putnam N.H."/>
            <person name="Rokhsar D.S."/>
        </authorList>
    </citation>
    <scope>NUCLEOTIDE SEQUENCE</scope>
    <source>
        <strain evidence="10 12">I ESC-2004</strain>
    </source>
</reference>
<proteinExistence type="predicted"/>
<dbReference type="Pfam" id="PF00096">
    <property type="entry name" value="zf-C2H2"/>
    <property type="match status" value="3"/>
</dbReference>
<dbReference type="HOGENOM" id="CLU_1922285_0_0_1"/>
<dbReference type="InterPro" id="IPR036236">
    <property type="entry name" value="Znf_C2H2_sf"/>
</dbReference>
<evidence type="ECO:0000313" key="10">
    <source>
        <dbReference type="EMBL" id="ELT89027.1"/>
    </source>
</evidence>
<dbReference type="Gene3D" id="3.30.160.60">
    <property type="entry name" value="Classic Zinc Finger"/>
    <property type="match status" value="2"/>
</dbReference>
<dbReference type="AlphaFoldDB" id="R7TC07"/>
<dbReference type="PROSITE" id="PS50157">
    <property type="entry name" value="ZINC_FINGER_C2H2_2"/>
    <property type="match status" value="3"/>
</dbReference>
<gene>
    <name evidence="10" type="ORF">CAPTEDRAFT_77208</name>
</gene>
<keyword evidence="4 7" id="KW-0863">Zinc-finger</keyword>
<evidence type="ECO:0000256" key="5">
    <source>
        <dbReference type="ARBA" id="ARBA00022833"/>
    </source>
</evidence>
<dbReference type="GO" id="GO:0008270">
    <property type="term" value="F:zinc ion binding"/>
    <property type="evidence" value="ECO:0007669"/>
    <property type="project" value="UniProtKB-KW"/>
</dbReference>
<keyword evidence="6" id="KW-0539">Nucleus</keyword>
<comment type="subcellular location">
    <subcellularLocation>
        <location evidence="1">Nucleus</location>
    </subcellularLocation>
</comment>
<dbReference type="OrthoDB" id="3176202at2759"/>
<feature type="non-terminal residue" evidence="10">
    <location>
        <position position="1"/>
    </location>
</feature>
<evidence type="ECO:0000256" key="6">
    <source>
        <dbReference type="ARBA" id="ARBA00023242"/>
    </source>
</evidence>
<keyword evidence="2" id="KW-0479">Metal-binding</keyword>
<dbReference type="Proteomes" id="UP000014760">
    <property type="component" value="Unassembled WGS sequence"/>
</dbReference>
<dbReference type="SUPFAM" id="SSF57667">
    <property type="entry name" value="beta-beta-alpha zinc fingers"/>
    <property type="match status" value="2"/>
</dbReference>
<dbReference type="EMBL" id="AMQN01003348">
    <property type="status" value="NOT_ANNOTATED_CDS"/>
    <property type="molecule type" value="Genomic_DNA"/>
</dbReference>
<reference evidence="12" key="1">
    <citation type="submission" date="2012-12" db="EMBL/GenBank/DDBJ databases">
        <authorList>
            <person name="Hellsten U."/>
            <person name="Grimwood J."/>
            <person name="Chapman J.A."/>
            <person name="Shapiro H."/>
            <person name="Aerts A."/>
            <person name="Otillar R.P."/>
            <person name="Terry A.Y."/>
            <person name="Boore J.L."/>
            <person name="Simakov O."/>
            <person name="Marletaz F."/>
            <person name="Cho S.-J."/>
            <person name="Edsinger-Gonzales E."/>
            <person name="Havlak P."/>
            <person name="Kuo D.-H."/>
            <person name="Larsson T."/>
            <person name="Lv J."/>
            <person name="Arendt D."/>
            <person name="Savage R."/>
            <person name="Osoegawa K."/>
            <person name="de Jong P."/>
            <person name="Lindberg D.R."/>
            <person name="Seaver E.C."/>
            <person name="Weisblat D.A."/>
            <person name="Putnam N.H."/>
            <person name="Grigoriev I.V."/>
            <person name="Rokhsar D.S."/>
        </authorList>
    </citation>
    <scope>NUCLEOTIDE SEQUENCE</scope>
    <source>
        <strain evidence="12">I ESC-2004</strain>
    </source>
</reference>
<dbReference type="EnsemblMetazoa" id="CapteT77208">
    <property type="protein sequence ID" value="CapteP77208"/>
    <property type="gene ID" value="CapteG77208"/>
</dbReference>
<evidence type="ECO:0000313" key="11">
    <source>
        <dbReference type="EnsemblMetazoa" id="CapteP77208"/>
    </source>
</evidence>
<dbReference type="PANTHER" id="PTHR24394:SF29">
    <property type="entry name" value="MYONEURIN"/>
    <property type="match status" value="1"/>
</dbReference>
<protein>
    <recommendedName>
        <fullName evidence="9">C2H2-type domain-containing protein</fullName>
    </recommendedName>
</protein>
<evidence type="ECO:0000256" key="3">
    <source>
        <dbReference type="ARBA" id="ARBA00022737"/>
    </source>
</evidence>
<dbReference type="PANTHER" id="PTHR24394">
    <property type="entry name" value="ZINC FINGER PROTEIN"/>
    <property type="match status" value="1"/>
</dbReference>
<evidence type="ECO:0000259" key="9">
    <source>
        <dbReference type="PROSITE" id="PS50157"/>
    </source>
</evidence>
<feature type="domain" description="C2H2-type" evidence="9">
    <location>
        <begin position="1"/>
        <end position="26"/>
    </location>
</feature>
<organism evidence="10">
    <name type="scientific">Capitella teleta</name>
    <name type="common">Polychaete worm</name>
    <dbReference type="NCBI Taxonomy" id="283909"/>
    <lineage>
        <taxon>Eukaryota</taxon>
        <taxon>Metazoa</taxon>
        <taxon>Spiralia</taxon>
        <taxon>Lophotrochozoa</taxon>
        <taxon>Annelida</taxon>
        <taxon>Polychaeta</taxon>
        <taxon>Sedentaria</taxon>
        <taxon>Scolecida</taxon>
        <taxon>Capitellidae</taxon>
        <taxon>Capitella</taxon>
    </lineage>
</organism>
<sequence length="132" mass="15896">CPICFRTFDYRSSFRRHMRIHEGVYSHQCAVCGRKFTRKEHFDRHKCSRRPNKPSRSADGNVESSPEKRIKREVQLIDGHLCFVCPNCSKVFHRSSNFSRHMRIHRGVYSYLCPTCHRGFFRKEHFQKHKCH</sequence>